<sequence>MRSIRSKILVGFTLSSLVVLILLGLVLHRDMKGTLLPLAREMSEEVLTAQAQVLSMMLHANLQDLKSVSEEEAVRSMFWNLMRRRLEVKMADSEGRYEALFIAKPDGHFWNTLGQEGDVTDRDYFQAIVKEKKGHFISNAMISRGSGRPVVVIATEVYSSFGDEHAIQGLFGATVLLDALADQVGSVHIGKAGYAWLIDGQGNVLYHPDREKVMSFSLADSAKEGFQGLSGLEGRMTGGETGEGTIVKPDGERELVFFTPVPGTAGWSLALSVPVVQLEAGLRSMVKTLLFAVAATVLLFFLVAYFLGNSIARSVKTVAAAITRFGEGDLTVSFPARGRDEVAQMAETMVGAAANLKSMVVDIGSEARRLDDAAGQLSAVAQQTLATTEEVTSEGIQIRGLMDRLAETIEATSSGVNEVASSARETAQSSQELARETVAVNEAARKGSLAVGKIRETVDGAVERTEATAASIAALAGEARNIGEVVQTITSIADQTNLLALNAAIEAARAGEAGRGFAVVAEEVRKLAEESKRSTDTIASILGRIRSGADEADAESHRVVAVVQAARTESDDATASLQKILQSVEAMTARVEATAAIAEEQGASAEEIAGSMTQASSHVEEVARQMRSIVESMEEQAKGAQSLGLASQEMEALADRLTEALSRFRVGGEVVERARKEETPALRG</sequence>
<keyword evidence="2" id="KW-1003">Cell membrane</keyword>
<evidence type="ECO:0000256" key="2">
    <source>
        <dbReference type="ARBA" id="ARBA00022475"/>
    </source>
</evidence>
<keyword evidence="5 10" id="KW-1133">Transmembrane helix</keyword>
<dbReference type="KEGG" id="aram:KAR29_01875"/>
<evidence type="ECO:0000256" key="6">
    <source>
        <dbReference type="ARBA" id="ARBA00023136"/>
    </source>
</evidence>
<keyword evidence="7 9" id="KW-0807">Transducer</keyword>
<dbReference type="Pfam" id="PF00015">
    <property type="entry name" value="MCPsignal"/>
    <property type="match status" value="1"/>
</dbReference>
<gene>
    <name evidence="13" type="ORF">KAR29_01875</name>
</gene>
<dbReference type="GO" id="GO:0007165">
    <property type="term" value="P:signal transduction"/>
    <property type="evidence" value="ECO:0007669"/>
    <property type="project" value="UniProtKB-KW"/>
</dbReference>
<dbReference type="AlphaFoldDB" id="A0A9Q7ANV2"/>
<dbReference type="GO" id="GO:0005886">
    <property type="term" value="C:plasma membrane"/>
    <property type="evidence" value="ECO:0007669"/>
    <property type="project" value="UniProtKB-SubCell"/>
</dbReference>
<dbReference type="CDD" id="cd12914">
    <property type="entry name" value="PDC1_DGC_like"/>
    <property type="match status" value="1"/>
</dbReference>
<evidence type="ECO:0000256" key="4">
    <source>
        <dbReference type="ARBA" id="ARBA00022692"/>
    </source>
</evidence>
<evidence type="ECO:0000313" key="14">
    <source>
        <dbReference type="Proteomes" id="UP000671879"/>
    </source>
</evidence>
<dbReference type="Gene3D" id="1.10.287.950">
    <property type="entry name" value="Methyl-accepting chemotaxis protein"/>
    <property type="match status" value="1"/>
</dbReference>
<accession>A0A9Q7ANV2</accession>
<feature type="domain" description="HAMP" evidence="12">
    <location>
        <begin position="309"/>
        <end position="361"/>
    </location>
</feature>
<dbReference type="SUPFAM" id="SSF58104">
    <property type="entry name" value="Methyl-accepting chemotaxis protein (MCP) signaling domain"/>
    <property type="match status" value="1"/>
</dbReference>
<dbReference type="InterPro" id="IPR004089">
    <property type="entry name" value="MCPsignal_dom"/>
</dbReference>
<evidence type="ECO:0000256" key="10">
    <source>
        <dbReference type="SAM" id="Phobius"/>
    </source>
</evidence>
<comment type="subcellular location">
    <subcellularLocation>
        <location evidence="1">Cell membrane</location>
        <topology evidence="1">Multi-pass membrane protein</topology>
    </subcellularLocation>
</comment>
<evidence type="ECO:0000259" key="11">
    <source>
        <dbReference type="PROSITE" id="PS50111"/>
    </source>
</evidence>
<feature type="domain" description="Methyl-accepting transducer" evidence="11">
    <location>
        <begin position="380"/>
        <end position="616"/>
    </location>
</feature>
<dbReference type="GO" id="GO:0004888">
    <property type="term" value="F:transmembrane signaling receptor activity"/>
    <property type="evidence" value="ECO:0007669"/>
    <property type="project" value="InterPro"/>
</dbReference>
<dbReference type="Gene3D" id="3.30.450.20">
    <property type="entry name" value="PAS domain"/>
    <property type="match status" value="1"/>
</dbReference>
<evidence type="ECO:0000256" key="5">
    <source>
        <dbReference type="ARBA" id="ARBA00022989"/>
    </source>
</evidence>
<keyword evidence="14" id="KW-1185">Reference proteome</keyword>
<dbReference type="InterPro" id="IPR003660">
    <property type="entry name" value="HAMP_dom"/>
</dbReference>
<name>A0A9Q7ANV2_9BACT</name>
<dbReference type="PRINTS" id="PR00260">
    <property type="entry name" value="CHEMTRNSDUCR"/>
</dbReference>
<evidence type="ECO:0000256" key="3">
    <source>
        <dbReference type="ARBA" id="ARBA00022500"/>
    </source>
</evidence>
<dbReference type="EMBL" id="CP072943">
    <property type="protein sequence ID" value="QTX32713.1"/>
    <property type="molecule type" value="Genomic_DNA"/>
</dbReference>
<dbReference type="CDD" id="cd12912">
    <property type="entry name" value="PDC2_MCP_like"/>
    <property type="match status" value="1"/>
</dbReference>
<evidence type="ECO:0000256" key="7">
    <source>
        <dbReference type="ARBA" id="ARBA00023224"/>
    </source>
</evidence>
<dbReference type="Pfam" id="PF02743">
    <property type="entry name" value="dCache_1"/>
    <property type="match status" value="1"/>
</dbReference>
<protein>
    <submittedName>
        <fullName evidence="13">Methyl-accepting chemotaxis protein</fullName>
    </submittedName>
</protein>
<dbReference type="RefSeq" id="WP_274373964.1">
    <property type="nucleotide sequence ID" value="NZ_CP072943.1"/>
</dbReference>
<dbReference type="PANTHER" id="PTHR32089:SF112">
    <property type="entry name" value="LYSOZYME-LIKE PROTEIN-RELATED"/>
    <property type="match status" value="1"/>
</dbReference>
<dbReference type="PROSITE" id="PS50111">
    <property type="entry name" value="CHEMOTAXIS_TRANSDUC_2"/>
    <property type="match status" value="1"/>
</dbReference>
<comment type="similarity">
    <text evidence="8">Belongs to the methyl-accepting chemotaxis (MCP) protein family.</text>
</comment>
<dbReference type="PANTHER" id="PTHR32089">
    <property type="entry name" value="METHYL-ACCEPTING CHEMOTAXIS PROTEIN MCPB"/>
    <property type="match status" value="1"/>
</dbReference>
<reference evidence="14" key="1">
    <citation type="submission" date="2021-04" db="EMBL/GenBank/DDBJ databases">
        <title>A novel Synergistetes isolate from a pyrite-forming mixed culture.</title>
        <authorList>
            <person name="Bunk B."/>
            <person name="Sproer C."/>
            <person name="Spring S."/>
            <person name="Pester M."/>
        </authorList>
    </citation>
    <scope>NUCLEOTIDE SEQUENCE [LARGE SCALE GENOMIC DNA]</scope>
    <source>
        <strain evidence="14">J.5.4.2-T.3.5.2</strain>
    </source>
</reference>
<dbReference type="Proteomes" id="UP000671879">
    <property type="component" value="Chromosome"/>
</dbReference>
<dbReference type="CDD" id="cd06225">
    <property type="entry name" value="HAMP"/>
    <property type="match status" value="1"/>
</dbReference>
<dbReference type="SMART" id="SM00304">
    <property type="entry name" value="HAMP"/>
    <property type="match status" value="1"/>
</dbReference>
<evidence type="ECO:0000256" key="9">
    <source>
        <dbReference type="PROSITE-ProRule" id="PRU00284"/>
    </source>
</evidence>
<keyword evidence="3" id="KW-0145">Chemotaxis</keyword>
<organism evidence="13 14">
    <name type="scientific">Aminithiophilus ramosus</name>
    <dbReference type="NCBI Taxonomy" id="3029084"/>
    <lineage>
        <taxon>Bacteria</taxon>
        <taxon>Thermotogati</taxon>
        <taxon>Synergistota</taxon>
        <taxon>Synergistia</taxon>
        <taxon>Synergistales</taxon>
        <taxon>Aminithiophilaceae</taxon>
        <taxon>Aminithiophilus</taxon>
    </lineage>
</organism>
<feature type="transmembrane region" description="Helical" evidence="10">
    <location>
        <begin position="289"/>
        <end position="308"/>
    </location>
</feature>
<dbReference type="Pfam" id="PF00672">
    <property type="entry name" value="HAMP"/>
    <property type="match status" value="1"/>
</dbReference>
<dbReference type="GO" id="GO:0006935">
    <property type="term" value="P:chemotaxis"/>
    <property type="evidence" value="ECO:0007669"/>
    <property type="project" value="UniProtKB-KW"/>
</dbReference>
<evidence type="ECO:0000256" key="1">
    <source>
        <dbReference type="ARBA" id="ARBA00004651"/>
    </source>
</evidence>
<dbReference type="CDD" id="cd11386">
    <property type="entry name" value="MCP_signal"/>
    <property type="match status" value="1"/>
</dbReference>
<dbReference type="PROSITE" id="PS50885">
    <property type="entry name" value="HAMP"/>
    <property type="match status" value="1"/>
</dbReference>
<dbReference type="InterPro" id="IPR004090">
    <property type="entry name" value="Chemotax_Me-accpt_rcpt"/>
</dbReference>
<dbReference type="SMART" id="SM00283">
    <property type="entry name" value="MA"/>
    <property type="match status" value="1"/>
</dbReference>
<keyword evidence="4 10" id="KW-0812">Transmembrane</keyword>
<dbReference type="InterPro" id="IPR033479">
    <property type="entry name" value="dCache_1"/>
</dbReference>
<feature type="transmembrane region" description="Helical" evidence="10">
    <location>
        <begin position="6"/>
        <end position="27"/>
    </location>
</feature>
<keyword evidence="6 10" id="KW-0472">Membrane</keyword>
<evidence type="ECO:0000256" key="8">
    <source>
        <dbReference type="ARBA" id="ARBA00029447"/>
    </source>
</evidence>
<proteinExistence type="inferred from homology"/>
<evidence type="ECO:0000313" key="13">
    <source>
        <dbReference type="EMBL" id="QTX32713.1"/>
    </source>
</evidence>
<evidence type="ECO:0000259" key="12">
    <source>
        <dbReference type="PROSITE" id="PS50885"/>
    </source>
</evidence>